<feature type="transmembrane region" description="Helical" evidence="1">
    <location>
        <begin position="7"/>
        <end position="27"/>
    </location>
</feature>
<reference evidence="2" key="1">
    <citation type="journal article" date="2021" name="Proc. Natl. Acad. Sci. U.S.A.">
        <title>A Catalog of Tens of Thousands of Viruses from Human Metagenomes Reveals Hidden Associations with Chronic Diseases.</title>
        <authorList>
            <person name="Tisza M.J."/>
            <person name="Buck C.B."/>
        </authorList>
    </citation>
    <scope>NUCLEOTIDE SEQUENCE</scope>
    <source>
        <strain evidence="2">CtVif31</strain>
    </source>
</reference>
<protein>
    <submittedName>
        <fullName evidence="2">Uncharacterized protein</fullName>
    </submittedName>
</protein>
<accession>A0A8S5Q2J3</accession>
<evidence type="ECO:0000313" key="2">
    <source>
        <dbReference type="EMBL" id="DAE13551.1"/>
    </source>
</evidence>
<proteinExistence type="predicted"/>
<evidence type="ECO:0000256" key="1">
    <source>
        <dbReference type="SAM" id="Phobius"/>
    </source>
</evidence>
<name>A0A8S5Q2J3_9CAUD</name>
<dbReference type="EMBL" id="BK015567">
    <property type="protein sequence ID" value="DAE13551.1"/>
    <property type="molecule type" value="Genomic_DNA"/>
</dbReference>
<keyword evidence="1" id="KW-0812">Transmembrane</keyword>
<keyword evidence="1" id="KW-1133">Transmembrane helix</keyword>
<sequence>MLIFTDFCVEIKFLFISYLTLIFSYLMQNKKLF</sequence>
<keyword evidence="1" id="KW-0472">Membrane</keyword>
<organism evidence="2">
    <name type="scientific">Siphoviridae sp. ctVif31</name>
    <dbReference type="NCBI Taxonomy" id="2825532"/>
    <lineage>
        <taxon>Viruses</taxon>
        <taxon>Duplodnaviria</taxon>
        <taxon>Heunggongvirae</taxon>
        <taxon>Uroviricota</taxon>
        <taxon>Caudoviricetes</taxon>
    </lineage>
</organism>